<dbReference type="InterPro" id="IPR029058">
    <property type="entry name" value="AB_hydrolase_fold"/>
</dbReference>
<keyword evidence="4" id="KW-1185">Reference proteome</keyword>
<dbReference type="InterPro" id="IPR013094">
    <property type="entry name" value="AB_hydrolase_3"/>
</dbReference>
<dbReference type="SUPFAM" id="SSF53474">
    <property type="entry name" value="alpha/beta-Hydrolases"/>
    <property type="match status" value="1"/>
</dbReference>
<dbReference type="AlphaFoldDB" id="A0A395MUQ1"/>
<evidence type="ECO:0000313" key="4">
    <source>
        <dbReference type="Proteomes" id="UP000265631"/>
    </source>
</evidence>
<dbReference type="Pfam" id="PF07859">
    <property type="entry name" value="Abhydrolase_3"/>
    <property type="match status" value="1"/>
</dbReference>
<dbReference type="Pfam" id="PF24809">
    <property type="entry name" value="DUF7708"/>
    <property type="match status" value="1"/>
</dbReference>
<evidence type="ECO:0000313" key="3">
    <source>
        <dbReference type="EMBL" id="RFN51447.1"/>
    </source>
</evidence>
<keyword evidence="1" id="KW-0677">Repeat</keyword>
<dbReference type="InterPro" id="IPR056125">
    <property type="entry name" value="DUF7708"/>
</dbReference>
<dbReference type="PROSITE" id="PS50837">
    <property type="entry name" value="NACHT"/>
    <property type="match status" value="1"/>
</dbReference>
<accession>A0A395MUQ1</accession>
<sequence>MPLKPAVSTLARNTIKSAYDELDRIISPGEKGDFAETSLEDVQDAAIRFENQLAARQSLRNMRRLMPLFRGLEHYSKVAEILCNGTPFMPWIWAPIRLILRIASEYVEAFETIIKGYASIAEPLKRFEILSNAFISEPSFQQTLAVFYADILTFHKHAYKFVRRSGWVLTFSTSWGRFQRRFDNIIEDLNKHGALIDLEANARDIAEAKTMRENIQEWREESEDRVRQQDREQNAKQYESIVSWLQANETDQLAIIDSISSDTMEYQGTCAWILKNKKIVSWADEKPDTPALWLKGSAGSGKSVLCTQLVNFLKGTKTVAYHFCSYLYNSSTMYEQVLKSLILQIVRKDSDMISYVYTTYILERRSSTNTVLEQLLQKLLASMSNVPNQASYIWLIIDGLDECDAEKQIRLVRLFNQLIAKPTVPGSTICKVLTASRGPSEAMERLRRKQIISLAEEKGSLDEAIWQYVGLRLETMRPELRQIDMEDSEVEEIRNSIVKKADGMFLYARLVVDYLTSNIFYSGDEMKESVNRLPQKLTEFYQRILTQTLVGLDSRSIDRIRCVLGWIAFAKRPLKKIELLSAITFSPGDPQVRRLAPEKVLDICGTLTEESRDTTFAFIHNSVKEFLQTASTKVVITRDRAVQEHGIASITCLLSALETFRLHDLGQNKSFRVAKGLYGFLAYATDFWTEYLLCYEPSQGSRVEGSSEPLLRLAGQLTDELEKLDPTNLDKSASGELVDKRLAKLQKYGVLWKHIERALKARSPKSLEARVFKTQEEEVMRALNGGGGALENILGSELSNLDYLTLSLIEYSVNMCDFSCYGGSCEEWLALEQTLPPAAKLEMPSADMIRLANEEREVIARQSMIKLGPRVCIQNYSIPSRDGTSIQLRSYRPVETPEEELTPLYIHFQGGGFMYGSLDGEDAICARIAVGCQVTILNVDYRHTPDFAYPTQWNDAEDAFKWAHDNMDKLKCDPRKVTIGGISAGAWVAASLVLQRHLKSDLPPIAGQVLMIPCLAHVDCYETQLNKMKDPSISSYKQNEFASMFSLAELRWFTSLLKIESPDVNDLKINPGNAAPEHVKGMPPSVIGVAGLDPLRDEGLLYAKMLSEAGVPVDVNLFVGLPHGFRCFEERLSASERWDRVVKDGIRWVLSEPAASDEFCVKTG</sequence>
<evidence type="ECO:0000259" key="2">
    <source>
        <dbReference type="PROSITE" id="PS50837"/>
    </source>
</evidence>
<dbReference type="PANTHER" id="PTHR10039">
    <property type="entry name" value="AMELOGENIN"/>
    <property type="match status" value="1"/>
</dbReference>
<dbReference type="InterPro" id="IPR056884">
    <property type="entry name" value="NPHP3-like_N"/>
</dbReference>
<reference evidence="3 4" key="1">
    <citation type="journal article" date="2018" name="PLoS Pathog.">
        <title>Evolution of structural diversity of trichothecenes, a family of toxins produced by plant pathogenic and entomopathogenic fungi.</title>
        <authorList>
            <person name="Proctor R.H."/>
            <person name="McCormick S.P."/>
            <person name="Kim H.S."/>
            <person name="Cardoza R.E."/>
            <person name="Stanley A.M."/>
            <person name="Lindo L."/>
            <person name="Kelly A."/>
            <person name="Brown D.W."/>
            <person name="Lee T."/>
            <person name="Vaughan M.M."/>
            <person name="Alexander N.J."/>
            <person name="Busman M."/>
            <person name="Gutierrez S."/>
        </authorList>
    </citation>
    <scope>NUCLEOTIDE SEQUENCE [LARGE SCALE GENOMIC DNA]</scope>
    <source>
        <strain evidence="3 4">NRRL 13405</strain>
    </source>
</reference>
<dbReference type="Proteomes" id="UP000265631">
    <property type="component" value="Unassembled WGS sequence"/>
</dbReference>
<evidence type="ECO:0000256" key="1">
    <source>
        <dbReference type="ARBA" id="ARBA00022737"/>
    </source>
</evidence>
<dbReference type="STRING" id="2594813.A0A395MUQ1"/>
<dbReference type="InterPro" id="IPR007111">
    <property type="entry name" value="NACHT_NTPase"/>
</dbReference>
<dbReference type="PANTHER" id="PTHR10039:SF14">
    <property type="entry name" value="NACHT DOMAIN-CONTAINING PROTEIN"/>
    <property type="match status" value="1"/>
</dbReference>
<comment type="caution">
    <text evidence="3">The sequence shown here is derived from an EMBL/GenBank/DDBJ whole genome shotgun (WGS) entry which is preliminary data.</text>
</comment>
<dbReference type="Gene3D" id="3.40.50.300">
    <property type="entry name" value="P-loop containing nucleotide triphosphate hydrolases"/>
    <property type="match status" value="1"/>
</dbReference>
<name>A0A395MUQ1_9HYPO</name>
<protein>
    <submittedName>
        <fullName evidence="3">Nacht domain-containing protein</fullName>
    </submittedName>
</protein>
<organism evidence="3 4">
    <name type="scientific">Fusarium flagelliforme</name>
    <dbReference type="NCBI Taxonomy" id="2675880"/>
    <lineage>
        <taxon>Eukaryota</taxon>
        <taxon>Fungi</taxon>
        <taxon>Dikarya</taxon>
        <taxon>Ascomycota</taxon>
        <taxon>Pezizomycotina</taxon>
        <taxon>Sordariomycetes</taxon>
        <taxon>Hypocreomycetidae</taxon>
        <taxon>Hypocreales</taxon>
        <taxon>Nectriaceae</taxon>
        <taxon>Fusarium</taxon>
        <taxon>Fusarium incarnatum-equiseti species complex</taxon>
    </lineage>
</organism>
<dbReference type="SUPFAM" id="SSF52540">
    <property type="entry name" value="P-loop containing nucleoside triphosphate hydrolases"/>
    <property type="match status" value="1"/>
</dbReference>
<gene>
    <name evidence="3" type="ORF">FIE12Z_4284</name>
</gene>
<dbReference type="EMBL" id="PXXK01000102">
    <property type="protein sequence ID" value="RFN51447.1"/>
    <property type="molecule type" value="Genomic_DNA"/>
</dbReference>
<dbReference type="InterPro" id="IPR027417">
    <property type="entry name" value="P-loop_NTPase"/>
</dbReference>
<dbReference type="Gene3D" id="3.40.50.1820">
    <property type="entry name" value="alpha/beta hydrolase"/>
    <property type="match status" value="1"/>
</dbReference>
<dbReference type="GO" id="GO:0016787">
    <property type="term" value="F:hydrolase activity"/>
    <property type="evidence" value="ECO:0007669"/>
    <property type="project" value="InterPro"/>
</dbReference>
<proteinExistence type="predicted"/>
<feature type="domain" description="NACHT" evidence="2">
    <location>
        <begin position="290"/>
        <end position="437"/>
    </location>
</feature>
<dbReference type="Pfam" id="PF24883">
    <property type="entry name" value="NPHP3_N"/>
    <property type="match status" value="1"/>
</dbReference>